<dbReference type="Gene3D" id="3.60.15.10">
    <property type="entry name" value="Ribonuclease Z/Hydroxyacylglutathione hydrolase-like"/>
    <property type="match status" value="1"/>
</dbReference>
<name>A0A2I1CHL4_ASPN1</name>
<dbReference type="AlphaFoldDB" id="A0A2I1CHL4"/>
<dbReference type="RefSeq" id="XP_024685701.1">
    <property type="nucleotide sequence ID" value="XM_024832512.1"/>
</dbReference>
<keyword evidence="2" id="KW-1185">Reference proteome</keyword>
<sequence length="84" mass="8908">MNAQSIILFSHEPSSVGTRFLLLPGQASKGPVSFTSSLDITFIGTAMAIIDFDSVTFLTDPMFTPAGWNGTQKSPCSRTLSHGA</sequence>
<reference evidence="2" key="1">
    <citation type="journal article" date="2018" name="Proc. Natl. Acad. Sci. U.S.A.">
        <title>Linking secondary metabolites to gene clusters through genome sequencing of six diverse Aspergillus species.</title>
        <authorList>
            <person name="Kaerboelling I."/>
            <person name="Vesth T.C."/>
            <person name="Frisvad J.C."/>
            <person name="Nybo J.L."/>
            <person name="Theobald S."/>
            <person name="Kuo A."/>
            <person name="Bowyer P."/>
            <person name="Matsuda Y."/>
            <person name="Mondo S."/>
            <person name="Lyhne E.K."/>
            <person name="Kogle M.E."/>
            <person name="Clum A."/>
            <person name="Lipzen A."/>
            <person name="Salamov A."/>
            <person name="Ngan C.Y."/>
            <person name="Daum C."/>
            <person name="Chiniquy J."/>
            <person name="Barry K."/>
            <person name="LaButti K."/>
            <person name="Haridas S."/>
            <person name="Simmons B.A."/>
            <person name="Magnuson J.K."/>
            <person name="Mortensen U.H."/>
            <person name="Larsen T.O."/>
            <person name="Grigoriev I.V."/>
            <person name="Baker S.E."/>
            <person name="Andersen M.R."/>
        </authorList>
    </citation>
    <scope>NUCLEOTIDE SEQUENCE [LARGE SCALE GENOMIC DNA]</scope>
    <source>
        <strain evidence="2">IBT 16806</strain>
    </source>
</reference>
<accession>A0A2I1CHL4</accession>
<evidence type="ECO:0000313" key="2">
    <source>
        <dbReference type="Proteomes" id="UP000234474"/>
    </source>
</evidence>
<protein>
    <submittedName>
        <fullName evidence="1">Uncharacterized protein</fullName>
    </submittedName>
</protein>
<dbReference type="VEuPathDB" id="FungiDB:P174DRAFT_99778"/>
<comment type="caution">
    <text evidence="1">The sequence shown here is derived from an EMBL/GenBank/DDBJ whole genome shotgun (WGS) entry which is preliminary data.</text>
</comment>
<organism evidence="1 2">
    <name type="scientific">Aspergillus novofumigatus (strain IBT 16806)</name>
    <dbReference type="NCBI Taxonomy" id="1392255"/>
    <lineage>
        <taxon>Eukaryota</taxon>
        <taxon>Fungi</taxon>
        <taxon>Dikarya</taxon>
        <taxon>Ascomycota</taxon>
        <taxon>Pezizomycotina</taxon>
        <taxon>Eurotiomycetes</taxon>
        <taxon>Eurotiomycetidae</taxon>
        <taxon>Eurotiales</taxon>
        <taxon>Aspergillaceae</taxon>
        <taxon>Aspergillus</taxon>
        <taxon>Aspergillus subgen. Fumigati</taxon>
    </lineage>
</organism>
<proteinExistence type="predicted"/>
<dbReference type="InterPro" id="IPR036866">
    <property type="entry name" value="RibonucZ/Hydroxyglut_hydro"/>
</dbReference>
<dbReference type="Proteomes" id="UP000234474">
    <property type="component" value="Unassembled WGS sequence"/>
</dbReference>
<dbReference type="GeneID" id="36539850"/>
<dbReference type="EMBL" id="MSZS01000002">
    <property type="protein sequence ID" value="PKX97106.1"/>
    <property type="molecule type" value="Genomic_DNA"/>
</dbReference>
<gene>
    <name evidence="1" type="ORF">P174DRAFT_99778</name>
</gene>
<dbReference type="OrthoDB" id="7772480at2759"/>
<evidence type="ECO:0000313" key="1">
    <source>
        <dbReference type="EMBL" id="PKX97106.1"/>
    </source>
</evidence>